<evidence type="ECO:0000313" key="2">
    <source>
        <dbReference type="Proteomes" id="UP000008731"/>
    </source>
</evidence>
<dbReference type="RefSeq" id="YP_004010350.1">
    <property type="nucleotide sequence ID" value="NC_014663.1"/>
</dbReference>
<dbReference type="GeneID" id="9926647"/>
<organism evidence="1 2">
    <name type="scientific">Acinetobacter phage Acj9</name>
    <dbReference type="NCBI Taxonomy" id="760939"/>
    <lineage>
        <taxon>Viruses</taxon>
        <taxon>Duplodnaviria</taxon>
        <taxon>Heunggongvirae</taxon>
        <taxon>Uroviricota</taxon>
        <taxon>Caudoviricetes</taxon>
        <taxon>Pantevenvirales</taxon>
        <taxon>Straboviridae</taxon>
        <taxon>Twarogvirinae</taxon>
        <taxon>Acajnonavirus</taxon>
        <taxon>Acajnonavirus acj9</taxon>
    </lineage>
</organism>
<sequence>MAKLLLVESDAIRLREYLKVLLSVGIHTVVFEKKDGTIRNLVGTRDPNCISKELFENFSAKKAQGGVRIESTTSLPIMDTEINQWRSFPFDSLISVDGININTILTQAQVNIEG</sequence>
<proteinExistence type="predicted"/>
<keyword evidence="2" id="KW-1185">Reference proteome</keyword>
<protein>
    <submittedName>
        <fullName evidence="1">Uncharacterized protein 31.1</fullName>
    </submittedName>
</protein>
<gene>
    <name evidence="1" type="primary">31.1</name>
    <name evidence="1" type="ORF">Acj9p213</name>
</gene>
<name>E5EPZ7_9CAUD</name>
<dbReference type="EMBL" id="HM004124">
    <property type="protein sequence ID" value="ADG60113.1"/>
    <property type="molecule type" value="Genomic_DNA"/>
</dbReference>
<accession>E5EPZ7</accession>
<reference evidence="1 2" key="1">
    <citation type="journal article" date="2010" name="Virol. J.">
        <title>Genomes of the T4-related bacteriophages as windows on microbial genome evolution.</title>
        <authorList>
            <person name="Petrov V.M."/>
            <person name="Ratnayaka S."/>
            <person name="Nolan J.M."/>
            <person name="Miller E.S."/>
            <person name="Karam J.D."/>
        </authorList>
    </citation>
    <scope>NUCLEOTIDE SEQUENCE [LARGE SCALE GENOMIC DNA]</scope>
</reference>
<dbReference type="InterPro" id="IPR024401">
    <property type="entry name" value="WYL_prot"/>
</dbReference>
<dbReference type="Pfam" id="PF10902">
    <property type="entry name" value="WYL_2"/>
    <property type="match status" value="1"/>
</dbReference>
<dbReference type="Proteomes" id="UP000008731">
    <property type="component" value="Segment"/>
</dbReference>
<dbReference type="KEGG" id="vg:9926647"/>
<evidence type="ECO:0000313" key="1">
    <source>
        <dbReference type="EMBL" id="ADG60113.1"/>
    </source>
</evidence>
<dbReference type="OrthoDB" id="18033at10239"/>